<organism evidence="2 3">
    <name type="scientific">Basidiobolus meristosporus CBS 931.73</name>
    <dbReference type="NCBI Taxonomy" id="1314790"/>
    <lineage>
        <taxon>Eukaryota</taxon>
        <taxon>Fungi</taxon>
        <taxon>Fungi incertae sedis</taxon>
        <taxon>Zoopagomycota</taxon>
        <taxon>Entomophthoromycotina</taxon>
        <taxon>Basidiobolomycetes</taxon>
        <taxon>Basidiobolales</taxon>
        <taxon>Basidiobolaceae</taxon>
        <taxon>Basidiobolus</taxon>
    </lineage>
</organism>
<name>A0A1Y1XPQ0_9FUNG</name>
<dbReference type="InParanoid" id="A0A1Y1XPQ0"/>
<sequence length="300" mass="33491">MRKRTSISPRDLDRLKRSELQALCRKHNIKGLTRKNAELVADLRAAFLEKQKEEISDVELSDSDIPVDEAEDSVDQDRSDLLDELTFAPSTFTKKVLSNISYTKEVPSTRAKSDTQRLGKAKKVSEYTKRVKSEEESEDDTSMGIGKTGITQDTDMNDSFVFTFDSSAAKKSSITSKLAVEQQTKKSSLTNDFTKSSKSSVKSGEASHSRAKEPIRVPSSNDIETKTRLSHEPAEQTLGADQAIRNQSAQGESRREISGLKEDEPRVSPELQPVPTKKRQREPENSKEATVSLIKLRSKL</sequence>
<gene>
    <name evidence="2" type="ORF">K493DRAFT_411146</name>
</gene>
<dbReference type="EMBL" id="MCFE01000548">
    <property type="protein sequence ID" value="ORX87723.1"/>
    <property type="molecule type" value="Genomic_DNA"/>
</dbReference>
<protein>
    <submittedName>
        <fullName evidence="2">Uncharacterized protein</fullName>
    </submittedName>
</protein>
<evidence type="ECO:0000313" key="3">
    <source>
        <dbReference type="Proteomes" id="UP000193498"/>
    </source>
</evidence>
<dbReference type="Proteomes" id="UP000193498">
    <property type="component" value="Unassembled WGS sequence"/>
</dbReference>
<keyword evidence="3" id="KW-1185">Reference proteome</keyword>
<feature type="compositionally biased region" description="Basic and acidic residues" evidence="1">
    <location>
        <begin position="111"/>
        <end position="134"/>
    </location>
</feature>
<feature type="region of interest" description="Disordered" evidence="1">
    <location>
        <begin position="108"/>
        <end position="156"/>
    </location>
</feature>
<feature type="compositionally biased region" description="Basic and acidic residues" evidence="1">
    <location>
        <begin position="252"/>
        <end position="267"/>
    </location>
</feature>
<feature type="region of interest" description="Disordered" evidence="1">
    <location>
        <begin position="168"/>
        <end position="300"/>
    </location>
</feature>
<reference evidence="2 3" key="1">
    <citation type="submission" date="2016-07" db="EMBL/GenBank/DDBJ databases">
        <title>Pervasive Adenine N6-methylation of Active Genes in Fungi.</title>
        <authorList>
            <consortium name="DOE Joint Genome Institute"/>
            <person name="Mondo S.J."/>
            <person name="Dannebaum R.O."/>
            <person name="Kuo R.C."/>
            <person name="Labutti K."/>
            <person name="Haridas S."/>
            <person name="Kuo A."/>
            <person name="Salamov A."/>
            <person name="Ahrendt S.R."/>
            <person name="Lipzen A."/>
            <person name="Sullivan W."/>
            <person name="Andreopoulos W.B."/>
            <person name="Clum A."/>
            <person name="Lindquist E."/>
            <person name="Daum C."/>
            <person name="Ramamoorthy G.K."/>
            <person name="Gryganskyi A."/>
            <person name="Culley D."/>
            <person name="Magnuson J.K."/>
            <person name="James T.Y."/>
            <person name="O'Malley M.A."/>
            <person name="Stajich J.E."/>
            <person name="Spatafora J.W."/>
            <person name="Visel A."/>
            <person name="Grigoriev I.V."/>
        </authorList>
    </citation>
    <scope>NUCLEOTIDE SEQUENCE [LARGE SCALE GENOMIC DNA]</scope>
    <source>
        <strain evidence="2 3">CBS 931.73</strain>
    </source>
</reference>
<feature type="compositionally biased region" description="Basic and acidic residues" evidence="1">
    <location>
        <begin position="205"/>
        <end position="215"/>
    </location>
</feature>
<proteinExistence type="predicted"/>
<dbReference type="AlphaFoldDB" id="A0A1Y1XPQ0"/>
<evidence type="ECO:0000313" key="2">
    <source>
        <dbReference type="EMBL" id="ORX87723.1"/>
    </source>
</evidence>
<accession>A0A1Y1XPQ0</accession>
<feature type="compositionally biased region" description="Polar residues" evidence="1">
    <location>
        <begin position="181"/>
        <end position="194"/>
    </location>
</feature>
<comment type="caution">
    <text evidence="2">The sequence shown here is derived from an EMBL/GenBank/DDBJ whole genome shotgun (WGS) entry which is preliminary data.</text>
</comment>
<feature type="compositionally biased region" description="Basic and acidic residues" evidence="1">
    <location>
        <begin position="223"/>
        <end position="234"/>
    </location>
</feature>
<evidence type="ECO:0000256" key="1">
    <source>
        <dbReference type="SAM" id="MobiDB-lite"/>
    </source>
</evidence>
<feature type="compositionally biased region" description="Low complexity" evidence="1">
    <location>
        <begin position="168"/>
        <end position="179"/>
    </location>
</feature>